<keyword evidence="1" id="KW-0732">Signal</keyword>
<protein>
    <submittedName>
        <fullName evidence="2">Lipid A 3-O-deacylase (PagL)</fullName>
    </submittedName>
</protein>
<feature type="chain" id="PRO_5011713144" evidence="1">
    <location>
        <begin position="21"/>
        <end position="189"/>
    </location>
</feature>
<dbReference type="Pfam" id="PF09411">
    <property type="entry name" value="PagL"/>
    <property type="match status" value="1"/>
</dbReference>
<proteinExistence type="predicted"/>
<evidence type="ECO:0000313" key="2">
    <source>
        <dbReference type="EMBL" id="SDM28254.1"/>
    </source>
</evidence>
<evidence type="ECO:0000313" key="3">
    <source>
        <dbReference type="Proteomes" id="UP000199759"/>
    </source>
</evidence>
<name>A0A1G9RYL4_9PROT</name>
<dbReference type="InterPro" id="IPR018550">
    <property type="entry name" value="Lipid-A_deacylase-rel"/>
</dbReference>
<dbReference type="EMBL" id="FNHG01000008">
    <property type="protein sequence ID" value="SDM28254.1"/>
    <property type="molecule type" value="Genomic_DNA"/>
</dbReference>
<dbReference type="RefSeq" id="WP_091769511.1">
    <property type="nucleotide sequence ID" value="NZ_FNHG01000008.1"/>
</dbReference>
<sequence>MTRLMMAAAAAALLAGTAQAEDRGMEFRFGVTAHDLADHVEDGPNLTAEILFGSPDFLSAIWSPRPYVYGSFNTNGLTNFGSAGLAWNIPLTERLNFEIKEGLSYNDGVVDIDQNAPASDPNRIRLATTRALMGSHILFHTTLGLDYDINERWAVGAYYEHISHGQILASGRNQALDNAGVRLSYRFGR</sequence>
<dbReference type="Gene3D" id="2.40.160.20">
    <property type="match status" value="1"/>
</dbReference>
<dbReference type="OrthoDB" id="8112769at2"/>
<accession>A0A1G9RYL4</accession>
<gene>
    <name evidence="2" type="ORF">SAMN04488568_10841</name>
</gene>
<reference evidence="2 3" key="1">
    <citation type="submission" date="2016-10" db="EMBL/GenBank/DDBJ databases">
        <authorList>
            <person name="de Groot N.N."/>
        </authorList>
    </citation>
    <scope>NUCLEOTIDE SEQUENCE [LARGE SCALE GENOMIC DNA]</scope>
    <source>
        <strain evidence="2 3">DSM 16077</strain>
    </source>
</reference>
<organism evidence="2 3">
    <name type="scientific">Maricaulis salignorans</name>
    <dbReference type="NCBI Taxonomy" id="144026"/>
    <lineage>
        <taxon>Bacteria</taxon>
        <taxon>Pseudomonadati</taxon>
        <taxon>Pseudomonadota</taxon>
        <taxon>Alphaproteobacteria</taxon>
        <taxon>Maricaulales</taxon>
        <taxon>Maricaulaceae</taxon>
        <taxon>Maricaulis</taxon>
    </lineage>
</organism>
<feature type="signal peptide" evidence="1">
    <location>
        <begin position="1"/>
        <end position="20"/>
    </location>
</feature>
<dbReference type="InterPro" id="IPR011250">
    <property type="entry name" value="OMP/PagP_B-barrel"/>
</dbReference>
<dbReference type="Proteomes" id="UP000199759">
    <property type="component" value="Unassembled WGS sequence"/>
</dbReference>
<dbReference type="AlphaFoldDB" id="A0A1G9RYL4"/>
<keyword evidence="3" id="KW-1185">Reference proteome</keyword>
<dbReference type="STRING" id="144026.SAMN04488568_10841"/>
<dbReference type="SUPFAM" id="SSF56925">
    <property type="entry name" value="OMPA-like"/>
    <property type="match status" value="1"/>
</dbReference>
<evidence type="ECO:0000256" key="1">
    <source>
        <dbReference type="SAM" id="SignalP"/>
    </source>
</evidence>